<dbReference type="AlphaFoldDB" id="A0A915E184"/>
<dbReference type="Proteomes" id="UP000887574">
    <property type="component" value="Unplaced"/>
</dbReference>
<sequence length="193" mass="22764">MQEVGCSNRYSIVHLKRHCQKSSSPTRTIFPFVKLSHSRKKNHDRYVRHDRSQCAHFFKELMVGIVTWLRLFFVRPEQAPDELSKYLLYIERKLVASDFDERTWMLKSLFCLTQLSPATILLRVDLICKVLHTLLSQLVRSSDESLSMRRLVVKVIMNIKSKTLEANQKSEELESLMAFIGRRNDLRTMARNY</sequence>
<dbReference type="WBParaSite" id="jg25386">
    <property type="protein sequence ID" value="jg25386"/>
    <property type="gene ID" value="jg25386"/>
</dbReference>
<name>A0A915E184_9BILA</name>
<protein>
    <submittedName>
        <fullName evidence="2">Uncharacterized protein</fullName>
    </submittedName>
</protein>
<organism evidence="1 2">
    <name type="scientific">Ditylenchus dipsaci</name>
    <dbReference type="NCBI Taxonomy" id="166011"/>
    <lineage>
        <taxon>Eukaryota</taxon>
        <taxon>Metazoa</taxon>
        <taxon>Ecdysozoa</taxon>
        <taxon>Nematoda</taxon>
        <taxon>Chromadorea</taxon>
        <taxon>Rhabditida</taxon>
        <taxon>Tylenchina</taxon>
        <taxon>Tylenchomorpha</taxon>
        <taxon>Sphaerularioidea</taxon>
        <taxon>Anguinidae</taxon>
        <taxon>Anguininae</taxon>
        <taxon>Ditylenchus</taxon>
    </lineage>
</organism>
<evidence type="ECO:0000313" key="2">
    <source>
        <dbReference type="WBParaSite" id="jg25386"/>
    </source>
</evidence>
<keyword evidence="1" id="KW-1185">Reference proteome</keyword>
<accession>A0A915E184</accession>
<reference evidence="2" key="1">
    <citation type="submission" date="2022-11" db="UniProtKB">
        <authorList>
            <consortium name="WormBaseParasite"/>
        </authorList>
    </citation>
    <scope>IDENTIFICATION</scope>
</reference>
<proteinExistence type="predicted"/>
<evidence type="ECO:0000313" key="1">
    <source>
        <dbReference type="Proteomes" id="UP000887574"/>
    </source>
</evidence>